<keyword evidence="2" id="KW-0472">Membrane</keyword>
<protein>
    <submittedName>
        <fullName evidence="3">Flagellar motor switch protein</fullName>
    </submittedName>
</protein>
<dbReference type="OrthoDB" id="7865359at2"/>
<sequence length="128" mass="13669">MAATITDILIILLLAGSVGYGVMISRRVQKLMASLEALEPLVREFSEAVDKSETSVNALRDNLAEGLSAPHDGAADGAGYGAGEDAGDAPAFSSRRHAQRRLPGVQVVRGKQDLVRRFFETSRSESRA</sequence>
<keyword evidence="3" id="KW-0282">Flagellum</keyword>
<gene>
    <name evidence="3" type="ORF">E1832_07240</name>
</gene>
<keyword evidence="2" id="KW-0812">Transmembrane</keyword>
<dbReference type="Proteomes" id="UP000295301">
    <property type="component" value="Unassembled WGS sequence"/>
</dbReference>
<dbReference type="EMBL" id="SMUV01000058">
    <property type="protein sequence ID" value="TDK50195.1"/>
    <property type="molecule type" value="Genomic_DNA"/>
</dbReference>
<proteinExistence type="predicted"/>
<feature type="region of interest" description="Disordered" evidence="1">
    <location>
        <begin position="67"/>
        <end position="105"/>
    </location>
</feature>
<keyword evidence="3" id="KW-0969">Cilium</keyword>
<accession>A0A4R5VDH8</accession>
<evidence type="ECO:0000313" key="4">
    <source>
        <dbReference type="Proteomes" id="UP000295301"/>
    </source>
</evidence>
<dbReference type="RefSeq" id="WP_133359067.1">
    <property type="nucleotide sequence ID" value="NZ_SMUV01000058.1"/>
</dbReference>
<feature type="transmembrane region" description="Helical" evidence="2">
    <location>
        <begin position="6"/>
        <end position="24"/>
    </location>
</feature>
<evidence type="ECO:0000313" key="3">
    <source>
        <dbReference type="EMBL" id="TDK50195.1"/>
    </source>
</evidence>
<evidence type="ECO:0000256" key="1">
    <source>
        <dbReference type="SAM" id="MobiDB-lite"/>
    </source>
</evidence>
<organism evidence="3 4">
    <name type="scientific">Antarcticimicrobium luteum</name>
    <dbReference type="NCBI Taxonomy" id="2547397"/>
    <lineage>
        <taxon>Bacteria</taxon>
        <taxon>Pseudomonadati</taxon>
        <taxon>Pseudomonadota</taxon>
        <taxon>Alphaproteobacteria</taxon>
        <taxon>Rhodobacterales</taxon>
        <taxon>Paracoccaceae</taxon>
        <taxon>Antarcticimicrobium</taxon>
    </lineage>
</organism>
<evidence type="ECO:0000256" key="2">
    <source>
        <dbReference type="SAM" id="Phobius"/>
    </source>
</evidence>
<keyword evidence="3" id="KW-0966">Cell projection</keyword>
<keyword evidence="2" id="KW-1133">Transmembrane helix</keyword>
<comment type="caution">
    <text evidence="3">The sequence shown here is derived from an EMBL/GenBank/DDBJ whole genome shotgun (WGS) entry which is preliminary data.</text>
</comment>
<name>A0A4R5VDH8_9RHOB</name>
<keyword evidence="4" id="KW-1185">Reference proteome</keyword>
<reference evidence="3 4" key="1">
    <citation type="submission" date="2019-03" db="EMBL/GenBank/DDBJ databases">
        <title>Ruegeria lutea sp. nov., a novel strain, isolated from marine sediment, the Masan Bay, South Korea.</title>
        <authorList>
            <person name="Kim J."/>
            <person name="Kim D.-Y."/>
            <person name="Lee S.-S."/>
        </authorList>
    </citation>
    <scope>NUCLEOTIDE SEQUENCE [LARGE SCALE GENOMIC DNA]</scope>
    <source>
        <strain evidence="3 4">318-1</strain>
    </source>
</reference>
<dbReference type="AlphaFoldDB" id="A0A4R5VDH8"/>